<sequence>MYVVLFCGIQWGPHDTSPDLVVDIIRDMFDSGNDIRGGGIAKRANKFDRVHTREFVFKSHGLHRWLNTAREYNSPLKDINRGEWTDPSHLNNLWNDVLKEQLEKNDRMDHRSIKSDLPGGPQQPMNVTGSYSNFSSNREAQESVNSASLARKRARIGAHFGQDVSANGEGSKRRRITRSMSRGNLVGHASSAEARPVSSLKRSTRNSGRPGRSNSNSEGTSSMRHNEQTFLTSLRSGKRRSRKGDD</sequence>
<protein>
    <submittedName>
        <fullName evidence="2">Uncharacterized protein</fullName>
    </submittedName>
</protein>
<reference evidence="2 3" key="1">
    <citation type="journal article" date="2012" name="Appl. Environ. Microbiol.">
        <title>Short-read sequencing for genomic analysis of the brown rot fungus Fibroporia radiculosa.</title>
        <authorList>
            <person name="Tang J.D."/>
            <person name="Perkins A.D."/>
            <person name="Sonstegard T.S."/>
            <person name="Schroeder S.G."/>
            <person name="Burgess S.C."/>
            <person name="Diehl S.V."/>
        </authorList>
    </citation>
    <scope>NUCLEOTIDE SEQUENCE [LARGE SCALE GENOMIC DNA]</scope>
    <source>
        <strain evidence="2 3">TFFH 294</strain>
    </source>
</reference>
<evidence type="ECO:0000313" key="3">
    <source>
        <dbReference type="Proteomes" id="UP000006352"/>
    </source>
</evidence>
<dbReference type="EMBL" id="HE796890">
    <property type="protein sequence ID" value="CCL98568.1"/>
    <property type="molecule type" value="Genomic_DNA"/>
</dbReference>
<feature type="compositionally biased region" description="Low complexity" evidence="1">
    <location>
        <begin position="205"/>
        <end position="219"/>
    </location>
</feature>
<dbReference type="AlphaFoldDB" id="J4G0F4"/>
<dbReference type="InParanoid" id="J4G0F4"/>
<proteinExistence type="predicted"/>
<feature type="compositionally biased region" description="Basic residues" evidence="1">
    <location>
        <begin position="236"/>
        <end position="246"/>
    </location>
</feature>
<feature type="compositionally biased region" description="Polar residues" evidence="1">
    <location>
        <begin position="123"/>
        <end position="148"/>
    </location>
</feature>
<organism evidence="2 3">
    <name type="scientific">Fibroporia radiculosa</name>
    <dbReference type="NCBI Taxonomy" id="599839"/>
    <lineage>
        <taxon>Eukaryota</taxon>
        <taxon>Fungi</taxon>
        <taxon>Dikarya</taxon>
        <taxon>Basidiomycota</taxon>
        <taxon>Agaricomycotina</taxon>
        <taxon>Agaricomycetes</taxon>
        <taxon>Polyporales</taxon>
        <taxon>Fibroporiaceae</taxon>
        <taxon>Fibroporia</taxon>
    </lineage>
</organism>
<dbReference type="Proteomes" id="UP000006352">
    <property type="component" value="Unassembled WGS sequence"/>
</dbReference>
<accession>J4G0F4</accession>
<dbReference type="RefSeq" id="XP_012177851.1">
    <property type="nucleotide sequence ID" value="XM_012322461.1"/>
</dbReference>
<dbReference type="GeneID" id="24093479"/>
<gene>
    <name evidence="2" type="ORF">FIBRA_00568</name>
</gene>
<feature type="compositionally biased region" description="Polar residues" evidence="1">
    <location>
        <begin position="220"/>
        <end position="234"/>
    </location>
</feature>
<evidence type="ECO:0000313" key="2">
    <source>
        <dbReference type="EMBL" id="CCL98568.1"/>
    </source>
</evidence>
<name>J4G0F4_9APHY</name>
<dbReference type="HOGENOM" id="CLU_1129078_0_0_1"/>
<keyword evidence="3" id="KW-1185">Reference proteome</keyword>
<evidence type="ECO:0000256" key="1">
    <source>
        <dbReference type="SAM" id="MobiDB-lite"/>
    </source>
</evidence>
<feature type="region of interest" description="Disordered" evidence="1">
    <location>
        <begin position="111"/>
        <end position="246"/>
    </location>
</feature>